<keyword evidence="3" id="KW-0408">Iron</keyword>
<evidence type="ECO:0000256" key="6">
    <source>
        <dbReference type="ARBA" id="ARBA00022989"/>
    </source>
</evidence>
<keyword evidence="9" id="KW-0813">Transport</keyword>
<feature type="compositionally biased region" description="Basic and acidic residues" evidence="10">
    <location>
        <begin position="12"/>
        <end position="29"/>
    </location>
</feature>
<evidence type="ECO:0000256" key="3">
    <source>
        <dbReference type="ARBA" id="ARBA00022496"/>
    </source>
</evidence>
<evidence type="ECO:0000256" key="5">
    <source>
        <dbReference type="ARBA" id="ARBA00022692"/>
    </source>
</evidence>
<protein>
    <recommendedName>
        <fullName evidence="9">Vacuolar iron transporter</fullName>
    </recommendedName>
</protein>
<evidence type="ECO:0000256" key="4">
    <source>
        <dbReference type="ARBA" id="ARBA00022554"/>
    </source>
</evidence>
<keyword evidence="9" id="KW-0406">Ion transport</keyword>
<comment type="similarity">
    <text evidence="2 9">Belongs to the CCC1 family.</text>
</comment>
<evidence type="ECO:0000256" key="2">
    <source>
        <dbReference type="ARBA" id="ARBA00007049"/>
    </source>
</evidence>
<feature type="region of interest" description="Disordered" evidence="10">
    <location>
        <begin position="1"/>
        <end position="29"/>
    </location>
</feature>
<dbReference type="GO" id="GO:0005384">
    <property type="term" value="F:manganese ion transmembrane transporter activity"/>
    <property type="evidence" value="ECO:0007669"/>
    <property type="project" value="InterPro"/>
</dbReference>
<keyword evidence="6" id="KW-1133">Transmembrane helix</keyword>
<dbReference type="InterPro" id="IPR008217">
    <property type="entry name" value="Ccc1_fam"/>
</dbReference>
<dbReference type="GO" id="GO:0140315">
    <property type="term" value="F:iron ion sequestering activity"/>
    <property type="evidence" value="ECO:0007669"/>
    <property type="project" value="UniProtKB-UniRule"/>
</dbReference>
<keyword evidence="3" id="KW-0410">Iron transport</keyword>
<evidence type="ECO:0000256" key="7">
    <source>
        <dbReference type="ARBA" id="ARBA00023136"/>
    </source>
</evidence>
<evidence type="ECO:0000256" key="10">
    <source>
        <dbReference type="SAM" id="MobiDB-lite"/>
    </source>
</evidence>
<comment type="catalytic activity">
    <reaction evidence="8">
        <text>Fe(2+)(in) = Fe(2+)(out)</text>
        <dbReference type="Rhea" id="RHEA:28486"/>
        <dbReference type="ChEBI" id="CHEBI:29033"/>
    </reaction>
    <physiologicalReaction direction="left-to-right" evidence="8">
        <dbReference type="Rhea" id="RHEA:28487"/>
    </physiologicalReaction>
</comment>
<accession>A0A2P5E1H3</accession>
<comment type="caution">
    <text evidence="11">The sequence shown here is derived from an EMBL/GenBank/DDBJ whole genome shotgun (WGS) entry which is preliminary data.</text>
</comment>
<comment type="subcellular location">
    <subcellularLocation>
        <location evidence="1 9">Vacuole membrane</location>
        <topology evidence="1 9">Multi-pass membrane protein</topology>
    </subcellularLocation>
</comment>
<dbReference type="AlphaFoldDB" id="A0A2P5E1H3"/>
<proteinExistence type="inferred from homology"/>
<reference evidence="12" key="1">
    <citation type="submission" date="2016-06" db="EMBL/GenBank/DDBJ databases">
        <title>Parallel loss of symbiosis genes in relatives of nitrogen-fixing non-legume Parasponia.</title>
        <authorList>
            <person name="Van Velzen R."/>
            <person name="Holmer R."/>
            <person name="Bu F."/>
            <person name="Rutten L."/>
            <person name="Van Zeijl A."/>
            <person name="Liu W."/>
            <person name="Santuari L."/>
            <person name="Cao Q."/>
            <person name="Sharma T."/>
            <person name="Shen D."/>
            <person name="Roswanjaya Y."/>
            <person name="Wardhani T."/>
            <person name="Kalhor M.S."/>
            <person name="Jansen J."/>
            <person name="Van den Hoogen J."/>
            <person name="Gungor B."/>
            <person name="Hartog M."/>
            <person name="Hontelez J."/>
            <person name="Verver J."/>
            <person name="Yang W.-C."/>
            <person name="Schijlen E."/>
            <person name="Repin R."/>
            <person name="Schilthuizen M."/>
            <person name="Schranz E."/>
            <person name="Heidstra R."/>
            <person name="Miyata K."/>
            <person name="Fedorova E."/>
            <person name="Kohlen W."/>
            <person name="Bisseling T."/>
            <person name="Smit S."/>
            <person name="Geurts R."/>
        </authorList>
    </citation>
    <scope>NUCLEOTIDE SEQUENCE [LARGE SCALE GENOMIC DNA]</scope>
    <source>
        <strain evidence="12">cv. WU1-14</strain>
    </source>
</reference>
<sequence length="162" mass="18051">MEESSREILLVEEERRDEHERENRRRPKEPWKGEYAKSIVYGGLDAIVTCFSLISSISANRLSSDTCIIYIVEVNLCNMLSSGVVDVLVLGFANLVADGISMGFGNFVSSNTKKDTDAASIKRALTEWDVTNHSGPQKMDLLHQYQALGMDHDDATTVCSYL</sequence>
<evidence type="ECO:0000256" key="8">
    <source>
        <dbReference type="ARBA" id="ARBA00044464"/>
    </source>
</evidence>
<dbReference type="GO" id="GO:0005774">
    <property type="term" value="C:vacuolar membrane"/>
    <property type="evidence" value="ECO:0007669"/>
    <property type="project" value="UniProtKB-SubCell"/>
</dbReference>
<organism evidence="11 12">
    <name type="scientific">Parasponia andersonii</name>
    <name type="common">Sponia andersonii</name>
    <dbReference type="NCBI Taxonomy" id="3476"/>
    <lineage>
        <taxon>Eukaryota</taxon>
        <taxon>Viridiplantae</taxon>
        <taxon>Streptophyta</taxon>
        <taxon>Embryophyta</taxon>
        <taxon>Tracheophyta</taxon>
        <taxon>Spermatophyta</taxon>
        <taxon>Magnoliopsida</taxon>
        <taxon>eudicotyledons</taxon>
        <taxon>Gunneridae</taxon>
        <taxon>Pentapetalae</taxon>
        <taxon>rosids</taxon>
        <taxon>fabids</taxon>
        <taxon>Rosales</taxon>
        <taxon>Cannabaceae</taxon>
        <taxon>Parasponia</taxon>
    </lineage>
</organism>
<dbReference type="Proteomes" id="UP000237105">
    <property type="component" value="Unassembled WGS sequence"/>
</dbReference>
<keyword evidence="7" id="KW-0472">Membrane</keyword>
<dbReference type="EMBL" id="JXTB01000004">
    <property type="protein sequence ID" value="PON79357.1"/>
    <property type="molecule type" value="Genomic_DNA"/>
</dbReference>
<dbReference type="Pfam" id="PF01988">
    <property type="entry name" value="VIT1"/>
    <property type="match status" value="1"/>
</dbReference>
<evidence type="ECO:0000256" key="1">
    <source>
        <dbReference type="ARBA" id="ARBA00004128"/>
    </source>
</evidence>
<comment type="function">
    <text evidence="9">Vacuolar Fe(2+) uptake transporter.</text>
</comment>
<evidence type="ECO:0000313" key="11">
    <source>
        <dbReference type="EMBL" id="PON79357.1"/>
    </source>
</evidence>
<keyword evidence="5" id="KW-0812">Transmembrane</keyword>
<dbReference type="GO" id="GO:0005381">
    <property type="term" value="F:iron ion transmembrane transporter activity"/>
    <property type="evidence" value="ECO:0007669"/>
    <property type="project" value="UniProtKB-UniRule"/>
</dbReference>
<dbReference type="STRING" id="3476.A0A2P5E1H3"/>
<evidence type="ECO:0000313" key="12">
    <source>
        <dbReference type="Proteomes" id="UP000237105"/>
    </source>
</evidence>
<gene>
    <name evidence="11" type="ORF">PanWU01x14_010920</name>
</gene>
<keyword evidence="4 9" id="KW-0926">Vacuole</keyword>
<dbReference type="GO" id="GO:0030026">
    <property type="term" value="P:intracellular manganese ion homeostasis"/>
    <property type="evidence" value="ECO:0007669"/>
    <property type="project" value="InterPro"/>
</dbReference>
<dbReference type="OrthoDB" id="73465at2759"/>
<name>A0A2P5E1H3_PARAD</name>
<evidence type="ECO:0000256" key="9">
    <source>
        <dbReference type="RuleBase" id="RU369115"/>
    </source>
</evidence>
<dbReference type="PANTHER" id="PTHR31851">
    <property type="entry name" value="FE(2+)/MN(2+) TRANSPORTER PCL1"/>
    <property type="match status" value="1"/>
</dbReference>
<keyword evidence="12" id="KW-1185">Reference proteome</keyword>